<evidence type="ECO:0000313" key="2">
    <source>
        <dbReference type="EMBL" id="NWK55263.1"/>
    </source>
</evidence>
<accession>A0A851GCG4</accession>
<protein>
    <recommendedName>
        <fullName evidence="4">Glycosyl hydrolases family 43</fullName>
    </recommendedName>
</protein>
<keyword evidence="3" id="KW-1185">Reference proteome</keyword>
<evidence type="ECO:0000313" key="3">
    <source>
        <dbReference type="Proteomes" id="UP000557872"/>
    </source>
</evidence>
<proteinExistence type="predicted"/>
<evidence type="ECO:0000256" key="1">
    <source>
        <dbReference type="SAM" id="SignalP"/>
    </source>
</evidence>
<comment type="caution">
    <text evidence="2">The sequence shown here is derived from an EMBL/GenBank/DDBJ whole genome shotgun (WGS) entry which is preliminary data.</text>
</comment>
<dbReference type="SUPFAM" id="SSF75005">
    <property type="entry name" value="Arabinanase/levansucrase/invertase"/>
    <property type="match status" value="1"/>
</dbReference>
<organism evidence="2 3">
    <name type="scientific">Oceaniferula marina</name>
    <dbReference type="NCBI Taxonomy" id="2748318"/>
    <lineage>
        <taxon>Bacteria</taxon>
        <taxon>Pseudomonadati</taxon>
        <taxon>Verrucomicrobiota</taxon>
        <taxon>Verrucomicrobiia</taxon>
        <taxon>Verrucomicrobiales</taxon>
        <taxon>Verrucomicrobiaceae</taxon>
        <taxon>Oceaniferula</taxon>
    </lineage>
</organism>
<sequence length="353" mass="39618">MKHYLLRATLAAMATLGSAAAAPESPDLLEGLNARLQHVGYAINDPEFHIWGCSPIMDIEGKVHLFVARWSSKHNHFAWKTHCEIAHYVGNKPEGPFEFSDIVVQGTGGDEWDSKSPHNPCIRKVDDKYVLLYIANSGKPFPASQRIGMKISDSLYGPWKKIGKDGMVLAPSTDPKSWTHKSGCGVNNPAFVKSDDGRYFLYFKSQTLEEKPKKMGLAIADKLEGPYIIQETPVTNNKSVIEDGYAFRYNNHFFMITTDNHGMFNRGGGLLWRSKNGLTFDHVEPAFLLMDQYIPKSMFIKPTFVKGNNYKFERPQVLSIEGKPSYIYMPSQCNLEGNKVSASFILKITPGNK</sequence>
<keyword evidence="1" id="KW-0732">Signal</keyword>
<evidence type="ECO:0008006" key="4">
    <source>
        <dbReference type="Google" id="ProtNLM"/>
    </source>
</evidence>
<dbReference type="AlphaFoldDB" id="A0A851GCG4"/>
<dbReference type="EMBL" id="JACBAZ010000002">
    <property type="protein sequence ID" value="NWK55263.1"/>
    <property type="molecule type" value="Genomic_DNA"/>
</dbReference>
<reference evidence="2 3" key="1">
    <citation type="submission" date="2020-07" db="EMBL/GenBank/DDBJ databases">
        <title>Roseicoccus Jingziensis gen. nov., sp. nov., isolated from coastal seawater.</title>
        <authorList>
            <person name="Feng X."/>
        </authorList>
    </citation>
    <scope>NUCLEOTIDE SEQUENCE [LARGE SCALE GENOMIC DNA]</scope>
    <source>
        <strain evidence="2 3">N1E253</strain>
    </source>
</reference>
<feature type="signal peptide" evidence="1">
    <location>
        <begin position="1"/>
        <end position="21"/>
    </location>
</feature>
<dbReference type="RefSeq" id="WP_178931787.1">
    <property type="nucleotide sequence ID" value="NZ_JACBAZ010000002.1"/>
</dbReference>
<dbReference type="InterPro" id="IPR023296">
    <property type="entry name" value="Glyco_hydro_beta-prop_sf"/>
</dbReference>
<dbReference type="Gene3D" id="2.115.10.20">
    <property type="entry name" value="Glycosyl hydrolase domain, family 43"/>
    <property type="match status" value="1"/>
</dbReference>
<gene>
    <name evidence="2" type="ORF">HW115_06550</name>
</gene>
<name>A0A851GCG4_9BACT</name>
<dbReference type="Proteomes" id="UP000557872">
    <property type="component" value="Unassembled WGS sequence"/>
</dbReference>
<dbReference type="CDD" id="cd08994">
    <property type="entry name" value="GH43_62_32_68_117_130-like"/>
    <property type="match status" value="1"/>
</dbReference>
<feature type="chain" id="PRO_5032538452" description="Glycosyl hydrolases family 43" evidence="1">
    <location>
        <begin position="22"/>
        <end position="353"/>
    </location>
</feature>